<keyword evidence="4" id="KW-1185">Reference proteome</keyword>
<reference evidence="3 4" key="1">
    <citation type="submission" date="2021-04" db="EMBL/GenBank/DDBJ databases">
        <authorList>
            <person name="Pira H."/>
            <person name="Risdian C."/>
            <person name="Wink J."/>
        </authorList>
    </citation>
    <scope>NUCLEOTIDE SEQUENCE [LARGE SCALE GENOMIC DNA]</scope>
    <source>
        <strain evidence="3 4">WH131</strain>
    </source>
</reference>
<protein>
    <submittedName>
        <fullName evidence="3">Response regulator</fullName>
    </submittedName>
</protein>
<comment type="caution">
    <text evidence="3">The sequence shown here is derived from an EMBL/GenBank/DDBJ whole genome shotgun (WGS) entry which is preliminary data.</text>
</comment>
<dbReference type="Proteomes" id="UP000699975">
    <property type="component" value="Unassembled WGS sequence"/>
</dbReference>
<accession>A0ABS6SNV4</accession>
<evidence type="ECO:0000256" key="1">
    <source>
        <dbReference type="PROSITE-ProRule" id="PRU00169"/>
    </source>
</evidence>
<keyword evidence="1" id="KW-0597">Phosphoprotein</keyword>
<proteinExistence type="predicted"/>
<name>A0ABS6SNV4_9SPHN</name>
<evidence type="ECO:0000259" key="2">
    <source>
        <dbReference type="PROSITE" id="PS50110"/>
    </source>
</evidence>
<gene>
    <name evidence="3" type="ORF">KCG45_08305</name>
</gene>
<organism evidence="3 4">
    <name type="scientific">Erythrobacter ani</name>
    <dbReference type="NCBI Taxonomy" id="2827235"/>
    <lineage>
        <taxon>Bacteria</taxon>
        <taxon>Pseudomonadati</taxon>
        <taxon>Pseudomonadota</taxon>
        <taxon>Alphaproteobacteria</taxon>
        <taxon>Sphingomonadales</taxon>
        <taxon>Erythrobacteraceae</taxon>
        <taxon>Erythrobacter/Porphyrobacter group</taxon>
        <taxon>Erythrobacter</taxon>
    </lineage>
</organism>
<evidence type="ECO:0000313" key="3">
    <source>
        <dbReference type="EMBL" id="MBV7266177.1"/>
    </source>
</evidence>
<dbReference type="EMBL" id="JAGSPB010000002">
    <property type="protein sequence ID" value="MBV7266177.1"/>
    <property type="molecule type" value="Genomic_DNA"/>
</dbReference>
<feature type="domain" description="Response regulatory" evidence="2">
    <location>
        <begin position="6"/>
        <end position="118"/>
    </location>
</feature>
<dbReference type="InterPro" id="IPR001789">
    <property type="entry name" value="Sig_transdc_resp-reg_receiver"/>
</dbReference>
<evidence type="ECO:0000313" key="4">
    <source>
        <dbReference type="Proteomes" id="UP000699975"/>
    </source>
</evidence>
<dbReference type="PROSITE" id="PS50110">
    <property type="entry name" value="RESPONSE_REGULATORY"/>
    <property type="match status" value="1"/>
</dbReference>
<sequence>MPRPCTLLVLEDEPLIMMDLQFSGEDHDCTMLCAASCTEALDLIAKADEIDAAILDVSLGAGSTCLPVARKLENLSIPYILHSGDLDRHDETIRTLNAKLVAKPYPAEKVIAAAIECVVNDDC</sequence>
<feature type="modified residue" description="4-aspartylphosphate" evidence="1">
    <location>
        <position position="56"/>
    </location>
</feature>